<evidence type="ECO:0000256" key="1">
    <source>
        <dbReference type="ARBA" id="ARBA00022741"/>
    </source>
</evidence>
<dbReference type="STRING" id="572544.Ilyop_0549"/>
<name>E3H6C4_ILYPC</name>
<dbReference type="InterPro" id="IPR016181">
    <property type="entry name" value="Acyl_CoA_acyltransferase"/>
</dbReference>
<keyword evidence="2 3" id="KW-0067">ATP-binding</keyword>
<organism evidence="5 6">
    <name type="scientific">Ilyobacter polytropus (strain ATCC 51220 / DSM 2926 / LMG 16218 / CuHBu1)</name>
    <dbReference type="NCBI Taxonomy" id="572544"/>
    <lineage>
        <taxon>Bacteria</taxon>
        <taxon>Fusobacteriati</taxon>
        <taxon>Fusobacteriota</taxon>
        <taxon>Fusobacteriia</taxon>
        <taxon>Fusobacteriales</taxon>
        <taxon>Fusobacteriaceae</taxon>
        <taxon>Ilyobacter</taxon>
    </lineage>
</organism>
<evidence type="ECO:0000313" key="6">
    <source>
        <dbReference type="Proteomes" id="UP000006875"/>
    </source>
</evidence>
<dbReference type="Gene3D" id="3.40.630.30">
    <property type="match status" value="1"/>
</dbReference>
<dbReference type="HOGENOM" id="CLU_063190_0_0_0"/>
<dbReference type="InterPro" id="IPR013166">
    <property type="entry name" value="Citrate_lyase_ligase_C"/>
</dbReference>
<dbReference type="KEGG" id="ipo:Ilyop_0549"/>
<feature type="domain" description="N-acetyltransferase" evidence="4">
    <location>
        <begin position="1"/>
        <end position="134"/>
    </location>
</feature>
<dbReference type="GO" id="GO:0016829">
    <property type="term" value="F:lyase activity"/>
    <property type="evidence" value="ECO:0007669"/>
    <property type="project" value="UniProtKB-KW"/>
</dbReference>
<protein>
    <recommendedName>
        <fullName evidence="3">[Citrate [pro-3S]-lyase] ligase</fullName>
        <ecNumber evidence="3">6.2.1.22</ecNumber>
    </recommendedName>
</protein>
<dbReference type="OrthoDB" id="9779753at2"/>
<dbReference type="SUPFAM" id="SSF55729">
    <property type="entry name" value="Acyl-CoA N-acyltransferases (Nat)"/>
    <property type="match status" value="1"/>
</dbReference>
<reference evidence="5 6" key="1">
    <citation type="journal article" date="2010" name="Stand. Genomic Sci.">
        <title>Complete genome sequence of Ilyobacter polytropus type strain (CuHbu1).</title>
        <authorList>
            <person name="Sikorski J."/>
            <person name="Chertkov O."/>
            <person name="Lapidus A."/>
            <person name="Nolan M."/>
            <person name="Lucas S."/>
            <person name="Del Rio T.G."/>
            <person name="Tice H."/>
            <person name="Cheng J.F."/>
            <person name="Tapia R."/>
            <person name="Han C."/>
            <person name="Goodwin L."/>
            <person name="Pitluck S."/>
            <person name="Liolios K."/>
            <person name="Ivanova N."/>
            <person name="Mavromatis K."/>
            <person name="Mikhailova N."/>
            <person name="Pati A."/>
            <person name="Chen A."/>
            <person name="Palaniappan K."/>
            <person name="Land M."/>
            <person name="Hauser L."/>
            <person name="Chang Y.J."/>
            <person name="Jeffries C.D."/>
            <person name="Brambilla E."/>
            <person name="Yasawong M."/>
            <person name="Rohde M."/>
            <person name="Pukall R."/>
            <person name="Spring S."/>
            <person name="Goker M."/>
            <person name="Woyke T."/>
            <person name="Bristow J."/>
            <person name="Eisen J.A."/>
            <person name="Markowitz V."/>
            <person name="Hugenholtz P."/>
            <person name="Kyrpides N.C."/>
            <person name="Klenk H.P."/>
        </authorList>
    </citation>
    <scope>NUCLEOTIDE SEQUENCE [LARGE SCALE GENOMIC DNA]</scope>
    <source>
        <strain evidence="6">ATCC 51220 / DSM 2926 / LMG 16218 / CuHBu1</strain>
    </source>
</reference>
<keyword evidence="5" id="KW-0456">Lyase</keyword>
<dbReference type="InterPro" id="IPR005216">
    <property type="entry name" value="Citrate_lyase_ligase"/>
</dbReference>
<gene>
    <name evidence="5" type="ordered locus">Ilyop_0549</name>
</gene>
<evidence type="ECO:0000259" key="4">
    <source>
        <dbReference type="PROSITE" id="PS51186"/>
    </source>
</evidence>
<comment type="catalytic activity">
    <reaction evidence="3">
        <text>holo-[citrate lyase ACP] + acetate + ATP = acetyl-[citrate lyase ACP] + AMP + diphosphate</text>
        <dbReference type="Rhea" id="RHEA:23788"/>
        <dbReference type="Rhea" id="RHEA-COMP:10158"/>
        <dbReference type="Rhea" id="RHEA-COMP:13710"/>
        <dbReference type="ChEBI" id="CHEBI:30089"/>
        <dbReference type="ChEBI" id="CHEBI:30616"/>
        <dbReference type="ChEBI" id="CHEBI:33019"/>
        <dbReference type="ChEBI" id="CHEBI:82683"/>
        <dbReference type="ChEBI" id="CHEBI:137976"/>
        <dbReference type="ChEBI" id="CHEBI:456215"/>
        <dbReference type="EC" id="6.2.1.22"/>
    </reaction>
</comment>
<dbReference type="PIRSF" id="PIRSF005751">
    <property type="entry name" value="Acet_citr_lig"/>
    <property type="match status" value="1"/>
</dbReference>
<dbReference type="GO" id="GO:0008771">
    <property type="term" value="F:[citrate (pro-3S)-lyase] ligase activity"/>
    <property type="evidence" value="ECO:0007669"/>
    <property type="project" value="UniProtKB-EC"/>
</dbReference>
<dbReference type="SUPFAM" id="SSF52374">
    <property type="entry name" value="Nucleotidylyl transferase"/>
    <property type="match status" value="1"/>
</dbReference>
<keyword evidence="1 3" id="KW-0547">Nucleotide-binding</keyword>
<comment type="function">
    <text evidence="3">Acetylation of prosthetic group (2-(5''-phosphoribosyl)-3'-dephosphocoenzyme-A) of the gamma subunit of citrate lyase.</text>
</comment>
<proteinExistence type="predicted"/>
<dbReference type="PANTHER" id="PTHR40599">
    <property type="entry name" value="[CITRATE [PRO-3S]-LYASE] LIGASE"/>
    <property type="match status" value="1"/>
</dbReference>
<dbReference type="InterPro" id="IPR000182">
    <property type="entry name" value="GNAT_dom"/>
</dbReference>
<dbReference type="Proteomes" id="UP000006875">
    <property type="component" value="Chromosome"/>
</dbReference>
<dbReference type="Pfam" id="PF08218">
    <property type="entry name" value="Citrate_ly_lig"/>
    <property type="match status" value="1"/>
</dbReference>
<dbReference type="PROSITE" id="PS51186">
    <property type="entry name" value="GNAT"/>
    <property type="match status" value="1"/>
</dbReference>
<dbReference type="NCBIfam" id="TIGR00124">
    <property type="entry name" value="cit_ly_ligase"/>
    <property type="match status" value="1"/>
</dbReference>
<sequence length="351" mass="39821">MIYSSEKIHLRNPAEVDEVKKFLKKFQLDFEENIDYTVAIREQGQIVASCSKSKDILKCFAIDPSMQGTGITNILLKSIQDKLFEEGIFHSFIFTKPVYETIFTSLGYKVVEKVDKVVLLEGGMGSIDNELKKIASEYSIDSSKPKTALVMNCNPFTLGHRYLIEQASKNSQEVLLFIVEENKSLFPFKIRYNLVKNGISDLKNVKVIPGGQYIISSATFPAYFLRESGEFLEAYTNLDAKIFANYFCKKFNITKRIVGDEPYCEVTDAYNKALLKTLEKSGVSLETIKRKEGEKKTGFISASKVRESLKTNKGVNTYELSDLIPKVTIEFLLSREGKEIVEKIISSHTRH</sequence>
<dbReference type="eggNOG" id="COG3053">
    <property type="taxonomic scope" value="Bacteria"/>
</dbReference>
<evidence type="ECO:0000313" key="5">
    <source>
        <dbReference type="EMBL" id="ADO82337.1"/>
    </source>
</evidence>
<keyword evidence="6" id="KW-1185">Reference proteome</keyword>
<dbReference type="PANTHER" id="PTHR40599:SF1">
    <property type="entry name" value="[CITRATE [PRO-3S]-LYASE] LIGASE"/>
    <property type="match status" value="1"/>
</dbReference>
<evidence type="ECO:0000256" key="3">
    <source>
        <dbReference type="PIRNR" id="PIRNR005751"/>
    </source>
</evidence>
<dbReference type="InterPro" id="IPR014729">
    <property type="entry name" value="Rossmann-like_a/b/a_fold"/>
</dbReference>
<dbReference type="GO" id="GO:0016747">
    <property type="term" value="F:acyltransferase activity, transferring groups other than amino-acyl groups"/>
    <property type="evidence" value="ECO:0007669"/>
    <property type="project" value="InterPro"/>
</dbReference>
<dbReference type="AlphaFoldDB" id="E3H6C4"/>
<dbReference type="GO" id="GO:0005524">
    <property type="term" value="F:ATP binding"/>
    <property type="evidence" value="ECO:0007669"/>
    <property type="project" value="UniProtKB-UniRule"/>
</dbReference>
<dbReference type="EMBL" id="CP002281">
    <property type="protein sequence ID" value="ADO82337.1"/>
    <property type="molecule type" value="Genomic_DNA"/>
</dbReference>
<dbReference type="EC" id="6.2.1.22" evidence="3"/>
<accession>E3H6C4</accession>
<dbReference type="SMART" id="SM00764">
    <property type="entry name" value="Citrate_ly_lig"/>
    <property type="match status" value="1"/>
</dbReference>
<dbReference type="RefSeq" id="WP_013387007.1">
    <property type="nucleotide sequence ID" value="NC_014632.1"/>
</dbReference>
<dbReference type="Gene3D" id="3.40.50.620">
    <property type="entry name" value="HUPs"/>
    <property type="match status" value="1"/>
</dbReference>
<evidence type="ECO:0000256" key="2">
    <source>
        <dbReference type="ARBA" id="ARBA00022840"/>
    </source>
</evidence>
<keyword evidence="3 5" id="KW-0436">Ligase</keyword>